<evidence type="ECO:0000256" key="11">
    <source>
        <dbReference type="RuleBase" id="RU365090"/>
    </source>
</evidence>
<dbReference type="InterPro" id="IPR038987">
    <property type="entry name" value="MoeA-like"/>
</dbReference>
<comment type="catalytic activity">
    <reaction evidence="10">
        <text>adenylyl-molybdopterin + molybdate = Mo-molybdopterin + AMP + H(+)</text>
        <dbReference type="Rhea" id="RHEA:35047"/>
        <dbReference type="ChEBI" id="CHEBI:15378"/>
        <dbReference type="ChEBI" id="CHEBI:36264"/>
        <dbReference type="ChEBI" id="CHEBI:62727"/>
        <dbReference type="ChEBI" id="CHEBI:71302"/>
        <dbReference type="ChEBI" id="CHEBI:456215"/>
        <dbReference type="EC" id="2.10.1.1"/>
    </reaction>
</comment>
<dbReference type="SUPFAM" id="SSF53218">
    <property type="entry name" value="Molybdenum cofactor biosynthesis proteins"/>
    <property type="match status" value="1"/>
</dbReference>
<dbReference type="GO" id="GO:0006777">
    <property type="term" value="P:Mo-molybdopterin cofactor biosynthetic process"/>
    <property type="evidence" value="ECO:0007669"/>
    <property type="project" value="UniProtKB-UniRule"/>
</dbReference>
<evidence type="ECO:0000256" key="5">
    <source>
        <dbReference type="ARBA" id="ARBA00022505"/>
    </source>
</evidence>
<dbReference type="PANTHER" id="PTHR10192">
    <property type="entry name" value="MOLYBDOPTERIN BIOSYNTHESIS PROTEIN"/>
    <property type="match status" value="1"/>
</dbReference>
<comment type="function">
    <text evidence="2 11">Catalyzes the insertion of molybdate into adenylated molybdopterin with the concomitant release of AMP.</text>
</comment>
<keyword evidence="9 11" id="KW-0501">Molybdenum cofactor biosynthesis</keyword>
<evidence type="ECO:0000256" key="9">
    <source>
        <dbReference type="ARBA" id="ARBA00023150"/>
    </source>
</evidence>
<dbReference type="InterPro" id="IPR005111">
    <property type="entry name" value="MoeA_C_domain_IV"/>
</dbReference>
<evidence type="ECO:0000256" key="6">
    <source>
        <dbReference type="ARBA" id="ARBA00022679"/>
    </source>
</evidence>
<protein>
    <recommendedName>
        <fullName evidence="11">Molybdopterin molybdenumtransferase</fullName>
        <ecNumber evidence="11">2.10.1.1</ecNumber>
    </recommendedName>
</protein>
<comment type="similarity">
    <text evidence="4 11">Belongs to the MoeA family.</text>
</comment>
<evidence type="ECO:0000256" key="8">
    <source>
        <dbReference type="ARBA" id="ARBA00022842"/>
    </source>
</evidence>
<evidence type="ECO:0000313" key="13">
    <source>
        <dbReference type="EMBL" id="XBO41397.1"/>
    </source>
</evidence>
<dbReference type="EC" id="2.10.1.1" evidence="11"/>
<evidence type="ECO:0000256" key="7">
    <source>
        <dbReference type="ARBA" id="ARBA00022723"/>
    </source>
</evidence>
<dbReference type="SMART" id="SM00852">
    <property type="entry name" value="MoCF_biosynth"/>
    <property type="match status" value="1"/>
</dbReference>
<dbReference type="CDD" id="cd00887">
    <property type="entry name" value="MoeA"/>
    <property type="match status" value="1"/>
</dbReference>
<dbReference type="PANTHER" id="PTHR10192:SF5">
    <property type="entry name" value="GEPHYRIN"/>
    <property type="match status" value="1"/>
</dbReference>
<dbReference type="Gene3D" id="2.170.190.11">
    <property type="entry name" value="Molybdopterin biosynthesis moea protein, domain 3"/>
    <property type="match status" value="1"/>
</dbReference>
<dbReference type="GO" id="GO:0005829">
    <property type="term" value="C:cytosol"/>
    <property type="evidence" value="ECO:0007669"/>
    <property type="project" value="TreeGrafter"/>
</dbReference>
<keyword evidence="6 11" id="KW-0808">Transferase</keyword>
<dbReference type="SUPFAM" id="SSF63882">
    <property type="entry name" value="MoeA N-terminal region -like"/>
    <property type="match status" value="1"/>
</dbReference>
<evidence type="ECO:0000256" key="4">
    <source>
        <dbReference type="ARBA" id="ARBA00010763"/>
    </source>
</evidence>
<dbReference type="GO" id="GO:0061599">
    <property type="term" value="F:molybdopterin molybdotransferase activity"/>
    <property type="evidence" value="ECO:0007669"/>
    <property type="project" value="UniProtKB-UniRule"/>
</dbReference>
<dbReference type="Pfam" id="PF03454">
    <property type="entry name" value="MoeA_C"/>
    <property type="match status" value="1"/>
</dbReference>
<dbReference type="InterPro" id="IPR036425">
    <property type="entry name" value="MoaB/Mog-like_dom_sf"/>
</dbReference>
<keyword evidence="7 11" id="KW-0479">Metal-binding</keyword>
<dbReference type="Pfam" id="PF03453">
    <property type="entry name" value="MoeA_N"/>
    <property type="match status" value="1"/>
</dbReference>
<dbReference type="AlphaFoldDB" id="A0AAU7JME1"/>
<dbReference type="SUPFAM" id="SSF63867">
    <property type="entry name" value="MoeA C-terminal domain-like"/>
    <property type="match status" value="1"/>
</dbReference>
<evidence type="ECO:0000256" key="3">
    <source>
        <dbReference type="ARBA" id="ARBA00005046"/>
    </source>
</evidence>
<keyword evidence="5 11" id="KW-0500">Molybdenum</keyword>
<dbReference type="FunFam" id="3.40.980.10:FF:000004">
    <property type="entry name" value="Molybdopterin molybdenumtransferase"/>
    <property type="match status" value="1"/>
</dbReference>
<dbReference type="RefSeq" id="WP_406858251.1">
    <property type="nucleotide sequence ID" value="NZ_CP157484.1"/>
</dbReference>
<organism evidence="13">
    <name type="scientific">Alsobacter sp. KACC 23698</name>
    <dbReference type="NCBI Taxonomy" id="3149229"/>
    <lineage>
        <taxon>Bacteria</taxon>
        <taxon>Pseudomonadati</taxon>
        <taxon>Pseudomonadota</taxon>
        <taxon>Alphaproteobacteria</taxon>
        <taxon>Hyphomicrobiales</taxon>
        <taxon>Alsobacteraceae</taxon>
        <taxon>Alsobacter</taxon>
    </lineage>
</organism>
<dbReference type="Gene3D" id="3.40.980.10">
    <property type="entry name" value="MoaB/Mog-like domain"/>
    <property type="match status" value="1"/>
</dbReference>
<dbReference type="NCBIfam" id="NF045515">
    <property type="entry name" value="Glp_gephyrin"/>
    <property type="match status" value="1"/>
</dbReference>
<gene>
    <name evidence="13" type="primary">glp</name>
    <name evidence="13" type="ORF">ABEG18_11770</name>
</gene>
<name>A0AAU7JME1_9HYPH</name>
<accession>A0AAU7JME1</accession>
<dbReference type="InterPro" id="IPR036135">
    <property type="entry name" value="MoeA_linker/N_sf"/>
</dbReference>
<dbReference type="NCBIfam" id="TIGR00177">
    <property type="entry name" value="molyb_syn"/>
    <property type="match status" value="1"/>
</dbReference>
<comment type="cofactor">
    <cofactor evidence="1 11">
        <name>Mg(2+)</name>
        <dbReference type="ChEBI" id="CHEBI:18420"/>
    </cofactor>
</comment>
<dbReference type="EMBL" id="CP157484">
    <property type="protein sequence ID" value="XBO41397.1"/>
    <property type="molecule type" value="Genomic_DNA"/>
</dbReference>
<dbReference type="PROSITE" id="PS01079">
    <property type="entry name" value="MOCF_BIOSYNTHESIS_2"/>
    <property type="match status" value="1"/>
</dbReference>
<dbReference type="Gene3D" id="3.90.105.10">
    <property type="entry name" value="Molybdopterin biosynthesis moea protein, domain 2"/>
    <property type="match status" value="1"/>
</dbReference>
<evidence type="ECO:0000256" key="1">
    <source>
        <dbReference type="ARBA" id="ARBA00001946"/>
    </source>
</evidence>
<keyword evidence="8 11" id="KW-0460">Magnesium</keyword>
<dbReference type="InterPro" id="IPR008284">
    <property type="entry name" value="MoCF_biosynth_CS"/>
</dbReference>
<reference evidence="13" key="1">
    <citation type="submission" date="2024-05" db="EMBL/GenBank/DDBJ databases">
        <authorList>
            <person name="Kim S."/>
            <person name="Heo J."/>
            <person name="Choi H."/>
            <person name="Choi Y."/>
            <person name="Kwon S.-W."/>
            <person name="Kim Y."/>
        </authorList>
    </citation>
    <scope>NUCLEOTIDE SEQUENCE</scope>
    <source>
        <strain evidence="13">KACC 23698</strain>
    </source>
</reference>
<dbReference type="Gene3D" id="2.40.340.10">
    <property type="entry name" value="MoeA, C-terminal, domain IV"/>
    <property type="match status" value="1"/>
</dbReference>
<evidence type="ECO:0000256" key="10">
    <source>
        <dbReference type="ARBA" id="ARBA00047317"/>
    </source>
</evidence>
<dbReference type="Pfam" id="PF00994">
    <property type="entry name" value="MoCF_biosynth"/>
    <property type="match status" value="1"/>
</dbReference>
<proteinExistence type="inferred from homology"/>
<dbReference type="InterPro" id="IPR036688">
    <property type="entry name" value="MoeA_C_domain_IV_sf"/>
</dbReference>
<evidence type="ECO:0000259" key="12">
    <source>
        <dbReference type="SMART" id="SM00852"/>
    </source>
</evidence>
<feature type="domain" description="MoaB/Mog" evidence="12">
    <location>
        <begin position="181"/>
        <end position="320"/>
    </location>
</feature>
<comment type="pathway">
    <text evidence="3 11">Cofactor biosynthesis; molybdopterin biosynthesis.</text>
</comment>
<evidence type="ECO:0000256" key="2">
    <source>
        <dbReference type="ARBA" id="ARBA00002901"/>
    </source>
</evidence>
<dbReference type="InterPro" id="IPR005110">
    <property type="entry name" value="MoeA_linker/N"/>
</dbReference>
<dbReference type="GO" id="GO:0046872">
    <property type="term" value="F:metal ion binding"/>
    <property type="evidence" value="ECO:0007669"/>
    <property type="project" value="UniProtKB-UniRule"/>
</dbReference>
<dbReference type="InterPro" id="IPR001453">
    <property type="entry name" value="MoaB/Mog_dom"/>
</dbReference>
<sequence length="406" mass="41646">MTASEPLLSVDEALRRVLDAARPVLPAEDVPIADALDRTLAAPLAALRTQPPFAASAMDGYAVRAADAAAGAQLRVVGEAPAGRAFGGSVAPGEAVRIFTGAPLPEGADAILIQENARASDGAVTVLEAPSPGRFIRPAGLDFATGDALLAEGLRLTPRSVALAAAMGHPVVSVRRRPTVAVLATGDELVRPGEAARPDQIVASNTYAIAGMVRRAGGTPVDLGIAGDSFQALENAIEAAIAAKADVLVTLGGASVGDHDLVQSALTRRGMTLGFWRIAMRPGKPLIFGRMQGMAILGLPGNPVSSIVCGRLFLAPLIRALQGDPNAGADVTEPATLGADVAANDSRQDYLRATLERGPGGELRATPFGPQDSSMLRVLAQADCLLVRKPHAPPGKAGDPCRIVRL</sequence>